<evidence type="ECO:0000259" key="1">
    <source>
        <dbReference type="Pfam" id="PF07534"/>
    </source>
</evidence>
<dbReference type="PANTHER" id="PTHR23354:SF122">
    <property type="entry name" value="GTPASE-ACTIVATING PROTEIN SKYWALKER"/>
    <property type="match status" value="1"/>
</dbReference>
<sequence>MSSCMSWLKKKSHWRKKDSCKECAMVRQRSLHFKEGDMFLRNSNFKAGFHDCKLYAVWTWLPTRYAVCQPELLFTTEEHGTSLVTLYQRVENYQPTIIVIKTTKDE</sequence>
<feature type="non-terminal residue" evidence="2">
    <location>
        <position position="1"/>
    </location>
</feature>
<organism evidence="2 3">
    <name type="scientific">Mya arenaria</name>
    <name type="common">Soft-shell clam</name>
    <dbReference type="NCBI Taxonomy" id="6604"/>
    <lineage>
        <taxon>Eukaryota</taxon>
        <taxon>Metazoa</taxon>
        <taxon>Spiralia</taxon>
        <taxon>Lophotrochozoa</taxon>
        <taxon>Mollusca</taxon>
        <taxon>Bivalvia</taxon>
        <taxon>Autobranchia</taxon>
        <taxon>Heteroconchia</taxon>
        <taxon>Euheterodonta</taxon>
        <taxon>Imparidentia</taxon>
        <taxon>Neoheterodontei</taxon>
        <taxon>Myida</taxon>
        <taxon>Myoidea</taxon>
        <taxon>Myidae</taxon>
        <taxon>Mya</taxon>
    </lineage>
</organism>
<feature type="domain" description="TLDc" evidence="1">
    <location>
        <begin position="56"/>
        <end position="105"/>
    </location>
</feature>
<accession>A0ABY7G5D2</accession>
<dbReference type="Pfam" id="PF07534">
    <property type="entry name" value="TLD"/>
    <property type="match status" value="1"/>
</dbReference>
<evidence type="ECO:0000313" key="2">
    <source>
        <dbReference type="EMBL" id="WAR28276.1"/>
    </source>
</evidence>
<evidence type="ECO:0000313" key="3">
    <source>
        <dbReference type="Proteomes" id="UP001164746"/>
    </source>
</evidence>
<gene>
    <name evidence="2" type="ORF">MAR_013980</name>
</gene>
<dbReference type="EMBL" id="CP111026">
    <property type="protein sequence ID" value="WAR28276.1"/>
    <property type="molecule type" value="Genomic_DNA"/>
</dbReference>
<name>A0ABY7G5D2_MYAAR</name>
<reference evidence="2" key="1">
    <citation type="submission" date="2022-11" db="EMBL/GenBank/DDBJ databases">
        <title>Centuries of genome instability and evolution in soft-shell clam transmissible cancer (bioRxiv).</title>
        <authorList>
            <person name="Hart S.F.M."/>
            <person name="Yonemitsu M.A."/>
            <person name="Giersch R.M."/>
            <person name="Beal B.F."/>
            <person name="Arriagada G."/>
            <person name="Davis B.W."/>
            <person name="Ostrander E.A."/>
            <person name="Goff S.P."/>
            <person name="Metzger M.J."/>
        </authorList>
    </citation>
    <scope>NUCLEOTIDE SEQUENCE</scope>
    <source>
        <strain evidence="2">MELC-2E11</strain>
        <tissue evidence="2">Siphon/mantle</tissue>
    </source>
</reference>
<keyword evidence="3" id="KW-1185">Reference proteome</keyword>
<dbReference type="PANTHER" id="PTHR23354">
    <property type="entry name" value="NUCLEOLAR PROTEIN 7/ESTROGEN RECEPTOR COACTIVATOR-RELATED"/>
    <property type="match status" value="1"/>
</dbReference>
<dbReference type="Proteomes" id="UP001164746">
    <property type="component" value="Chromosome 15"/>
</dbReference>
<dbReference type="InterPro" id="IPR006571">
    <property type="entry name" value="TLDc_dom"/>
</dbReference>
<proteinExistence type="predicted"/>
<protein>
    <submittedName>
        <fullName evidence="2">SKY-like protein</fullName>
    </submittedName>
</protein>